<dbReference type="OrthoDB" id="5402472at2"/>
<sequence length="99" mass="11308">MSKRNQINITLDETEMNNVNEYCRVHGMTPQGFFKVGAQRLIDGDILEQKADLMTMQAMREMKAGLSAPIDDLLEMIEEDKKIGEKMVRSGHLPAKKKR</sequence>
<protein>
    <recommendedName>
        <fullName evidence="3">CopG family transcriptional regulator</fullName>
    </recommendedName>
</protein>
<gene>
    <name evidence="1" type="ORF">GSUB_11615</name>
</gene>
<evidence type="ECO:0000313" key="1">
    <source>
        <dbReference type="EMBL" id="AJF07078.1"/>
    </source>
</evidence>
<proteinExistence type="predicted"/>
<dbReference type="Proteomes" id="UP000035036">
    <property type="component" value="Chromosome"/>
</dbReference>
<accession>A0A0B5FIC0</accession>
<dbReference type="AlphaFoldDB" id="A0A0B5FIC0"/>
<dbReference type="RefSeq" id="WP_040200919.1">
    <property type="nucleotide sequence ID" value="NZ_CP010311.1"/>
</dbReference>
<dbReference type="KEGG" id="gsb:GSUB_11615"/>
<organism evidence="1 2">
    <name type="scientific">Geoalkalibacter subterraneus</name>
    <dbReference type="NCBI Taxonomy" id="483547"/>
    <lineage>
        <taxon>Bacteria</taxon>
        <taxon>Pseudomonadati</taxon>
        <taxon>Thermodesulfobacteriota</taxon>
        <taxon>Desulfuromonadia</taxon>
        <taxon>Desulfuromonadales</taxon>
        <taxon>Geoalkalibacteraceae</taxon>
        <taxon>Geoalkalibacter</taxon>
    </lineage>
</organism>
<evidence type="ECO:0008006" key="3">
    <source>
        <dbReference type="Google" id="ProtNLM"/>
    </source>
</evidence>
<evidence type="ECO:0000313" key="2">
    <source>
        <dbReference type="Proteomes" id="UP000035036"/>
    </source>
</evidence>
<keyword evidence="2" id="KW-1185">Reference proteome</keyword>
<reference evidence="1 2" key="1">
    <citation type="journal article" date="2015" name="Genome Announc.">
        <title>Genomes of Geoalkalibacter ferrihydriticus Z-0531T and Geoalkalibacter subterraneus Red1T, Two Haloalkaliphilic Metal-Reducing Deltaproteobacteria.</title>
        <authorList>
            <person name="Badalamenti J.P."/>
            <person name="Krajmalnik-Brown R."/>
            <person name="Torres C.I."/>
            <person name="Bond D.R."/>
        </authorList>
    </citation>
    <scope>NUCLEOTIDE SEQUENCE [LARGE SCALE GENOMIC DNA]</scope>
    <source>
        <strain evidence="1 2">Red1</strain>
    </source>
</reference>
<name>A0A0B5FIC0_9BACT</name>
<dbReference type="EMBL" id="CP010311">
    <property type="protein sequence ID" value="AJF07078.1"/>
    <property type="molecule type" value="Genomic_DNA"/>
</dbReference>
<dbReference type="HOGENOM" id="CLU_2316305_0_0_7"/>
<dbReference type="STRING" id="483547.GSUB_11615"/>